<dbReference type="Pfam" id="PF05684">
    <property type="entry name" value="DUF819"/>
    <property type="match status" value="1"/>
</dbReference>
<proteinExistence type="predicted"/>
<feature type="transmembrane region" description="Helical" evidence="1">
    <location>
        <begin position="99"/>
        <end position="122"/>
    </location>
</feature>
<evidence type="ECO:0000313" key="2">
    <source>
        <dbReference type="EMBL" id="SNY94864.1"/>
    </source>
</evidence>
<protein>
    <submittedName>
        <fullName evidence="2">Uncharacterized membrane protein</fullName>
    </submittedName>
</protein>
<keyword evidence="1" id="KW-0812">Transmembrane</keyword>
<feature type="transmembrane region" description="Helical" evidence="1">
    <location>
        <begin position="35"/>
        <end position="56"/>
    </location>
</feature>
<feature type="transmembrane region" description="Helical" evidence="1">
    <location>
        <begin position="326"/>
        <end position="346"/>
    </location>
</feature>
<feature type="transmembrane region" description="Helical" evidence="1">
    <location>
        <begin position="269"/>
        <end position="287"/>
    </location>
</feature>
<feature type="transmembrane region" description="Helical" evidence="1">
    <location>
        <begin position="68"/>
        <end position="87"/>
    </location>
</feature>
<keyword evidence="1" id="KW-1133">Transmembrane helix</keyword>
<keyword evidence="3" id="KW-1185">Reference proteome</keyword>
<keyword evidence="1" id="KW-0472">Membrane</keyword>
<feature type="transmembrane region" description="Helical" evidence="1">
    <location>
        <begin position="299"/>
        <end position="319"/>
    </location>
</feature>
<feature type="transmembrane region" description="Helical" evidence="1">
    <location>
        <begin position="165"/>
        <end position="186"/>
    </location>
</feature>
<feature type="transmembrane region" description="Helical" evidence="1">
    <location>
        <begin position="6"/>
        <end position="23"/>
    </location>
</feature>
<feature type="transmembrane region" description="Helical" evidence="1">
    <location>
        <begin position="220"/>
        <end position="238"/>
    </location>
</feature>
<evidence type="ECO:0000313" key="3">
    <source>
        <dbReference type="Proteomes" id="UP000219048"/>
    </source>
</evidence>
<dbReference type="OrthoDB" id="1412685at2"/>
<feature type="transmembrane region" description="Helical" evidence="1">
    <location>
        <begin position="358"/>
        <end position="380"/>
    </location>
</feature>
<dbReference type="AlphaFoldDB" id="A0A285MCG8"/>
<dbReference type="Proteomes" id="UP000219048">
    <property type="component" value="Unassembled WGS sequence"/>
</dbReference>
<dbReference type="EMBL" id="OBEH01000001">
    <property type="protein sequence ID" value="SNY94864.1"/>
    <property type="molecule type" value="Genomic_DNA"/>
</dbReference>
<feature type="transmembrane region" description="Helical" evidence="1">
    <location>
        <begin position="244"/>
        <end position="262"/>
    </location>
</feature>
<organism evidence="2 3">
    <name type="scientific">Flagellimonas pacifica</name>
    <dbReference type="NCBI Taxonomy" id="1247520"/>
    <lineage>
        <taxon>Bacteria</taxon>
        <taxon>Pseudomonadati</taxon>
        <taxon>Bacteroidota</taxon>
        <taxon>Flavobacteriia</taxon>
        <taxon>Flavobacteriales</taxon>
        <taxon>Flavobacteriaceae</taxon>
        <taxon>Flagellimonas</taxon>
    </lineage>
</organism>
<name>A0A285MCG8_9FLAO</name>
<dbReference type="InterPro" id="IPR008537">
    <property type="entry name" value="DUF819"/>
</dbReference>
<evidence type="ECO:0000256" key="1">
    <source>
        <dbReference type="SAM" id="Phobius"/>
    </source>
</evidence>
<gene>
    <name evidence="2" type="ORF">SAMN06265377_0524</name>
</gene>
<sequence length="383" mass="42278">MSSINLFWTASAVVLVTVLYVLWIGKVNNKWVKLVLDWFPAILFAYVLPATFTHISCIDLSNVLLHDLSRSWIIPFTILTVMSALSIKQLKIVGVKPIIVFGVGSLVIATLPVLLVIFFGVFNESNTVLFITKGYWKGLVPIVGGWIGGSTSQLVLKELAETPEALFLSILVLDNILVNIWTILMFQFIKRSNRLNESWGIDPNFPVVETPQYSGNNRPWLVNTLTIGTILLIMFLTSFVSMSFLGSVIILSIAGLVLGNIMPIWNHKLVLKMASFSIVLIMAILGLKLNFDNLSLPAVLVVLVVFWLALHFFAMLLTARLLKTNMAWVAIGSMANLGGISTAPAVTSAYKKELMPHAIVLAILSMVTGTGWGMLTIFLFRLL</sequence>
<dbReference type="RefSeq" id="WP_097044211.1">
    <property type="nucleotide sequence ID" value="NZ_OBEH01000001.1"/>
</dbReference>
<reference evidence="3" key="1">
    <citation type="submission" date="2017-09" db="EMBL/GenBank/DDBJ databases">
        <authorList>
            <person name="Varghese N."/>
            <person name="Submissions S."/>
        </authorList>
    </citation>
    <scope>NUCLEOTIDE SEQUENCE [LARGE SCALE GENOMIC DNA]</scope>
    <source>
        <strain evidence="3">DSM 25885</strain>
    </source>
</reference>
<accession>A0A285MCG8</accession>